<protein>
    <recommendedName>
        <fullName evidence="3">beta-N-acetylhexosaminidase</fullName>
        <ecNumber evidence="3">3.2.1.52</ecNumber>
    </recommendedName>
</protein>
<dbReference type="FunCoup" id="A0A3M0CP06">
    <property type="interactions" value="325"/>
</dbReference>
<dbReference type="NCBIfam" id="NF003740">
    <property type="entry name" value="PRK05337.1"/>
    <property type="match status" value="1"/>
</dbReference>
<name>A0A3M0CP06_9PROT</name>
<evidence type="ECO:0000256" key="2">
    <source>
        <dbReference type="ARBA" id="ARBA00005336"/>
    </source>
</evidence>
<dbReference type="PANTHER" id="PTHR30480:SF13">
    <property type="entry name" value="BETA-HEXOSAMINIDASE"/>
    <property type="match status" value="1"/>
</dbReference>
<comment type="similarity">
    <text evidence="2">Belongs to the glycosyl hydrolase 3 family.</text>
</comment>
<dbReference type="Gene3D" id="3.20.20.300">
    <property type="entry name" value="Glycoside hydrolase, family 3, N-terminal domain"/>
    <property type="match status" value="1"/>
</dbReference>
<dbReference type="OrthoDB" id="9786661at2"/>
<keyword evidence="5" id="KW-0326">Glycosidase</keyword>
<dbReference type="AlphaFoldDB" id="A0A3M0CP06"/>
<proteinExistence type="inferred from homology"/>
<dbReference type="InterPro" id="IPR036962">
    <property type="entry name" value="Glyco_hydro_3_N_sf"/>
</dbReference>
<comment type="catalytic activity">
    <reaction evidence="1">
        <text>Hydrolysis of terminal non-reducing N-acetyl-D-hexosamine residues in N-acetyl-beta-D-hexosaminides.</text>
        <dbReference type="EC" id="3.2.1.52"/>
    </reaction>
</comment>
<dbReference type="GO" id="GO:0004563">
    <property type="term" value="F:beta-N-acetylhexosaminidase activity"/>
    <property type="evidence" value="ECO:0007669"/>
    <property type="project" value="UniProtKB-EC"/>
</dbReference>
<dbReference type="PANTHER" id="PTHR30480">
    <property type="entry name" value="BETA-HEXOSAMINIDASE-RELATED"/>
    <property type="match status" value="1"/>
</dbReference>
<dbReference type="Proteomes" id="UP000271227">
    <property type="component" value="Unassembled WGS sequence"/>
</dbReference>
<evidence type="ECO:0000313" key="8">
    <source>
        <dbReference type="Proteomes" id="UP000271227"/>
    </source>
</evidence>
<reference evidence="7 8" key="1">
    <citation type="submission" date="2018-10" db="EMBL/GenBank/DDBJ databases">
        <title>Genomic Encyclopedia of Archaeal and Bacterial Type Strains, Phase II (KMG-II): from individual species to whole genera.</title>
        <authorList>
            <person name="Goeker M."/>
        </authorList>
    </citation>
    <scope>NUCLEOTIDE SEQUENCE [LARGE SCALE GENOMIC DNA]</scope>
    <source>
        <strain evidence="7 8">DSM 25217</strain>
    </source>
</reference>
<accession>A0A3M0CP06</accession>
<dbReference type="GO" id="GO:0009254">
    <property type="term" value="P:peptidoglycan turnover"/>
    <property type="evidence" value="ECO:0007669"/>
    <property type="project" value="TreeGrafter"/>
</dbReference>
<dbReference type="InterPro" id="IPR017853">
    <property type="entry name" value="GH"/>
</dbReference>
<dbReference type="RefSeq" id="WP_121939262.1">
    <property type="nucleotide sequence ID" value="NZ_REFR01000012.1"/>
</dbReference>
<comment type="caution">
    <text evidence="7">The sequence shown here is derived from an EMBL/GenBank/DDBJ whole genome shotgun (WGS) entry which is preliminary data.</text>
</comment>
<dbReference type="InterPro" id="IPR050226">
    <property type="entry name" value="NagZ_Beta-hexosaminidase"/>
</dbReference>
<keyword evidence="4" id="KW-0378">Hydrolase</keyword>
<evidence type="ECO:0000256" key="4">
    <source>
        <dbReference type="ARBA" id="ARBA00022801"/>
    </source>
</evidence>
<evidence type="ECO:0000256" key="3">
    <source>
        <dbReference type="ARBA" id="ARBA00012663"/>
    </source>
</evidence>
<dbReference type="SUPFAM" id="SSF51445">
    <property type="entry name" value="(Trans)glycosidases"/>
    <property type="match status" value="1"/>
</dbReference>
<gene>
    <name evidence="7" type="ORF">BXY39_2591</name>
</gene>
<sequence>MIPVLFGLAGPELLFEERRLFQDCVPAGFILFKRNVENPAQLRRLTDSLRHMTGREHLPILIDQEGGRVQRMGPPRWRAYPAMGVFGHMARQDPAKAAGAASALRLHTRLIADDLRRVGITVNCLPLIDVPQPDADGVIGDRAFDDDPSRVAALGRIVADALTAGGVLPVIKHIPGHGRAMVDSHEALPRVEAALETLEKIDFPPFRALRDAPFAMTAHVVYTALDAAVPATLSRVVIRDWIRGHMGYRGLLMSDDIGMNALSGTMADRARGCIAAGCDLVLHCDGDLDAMRSIADALPQAEPILNTRLSCLVGGLSEAGDGLSHSDRLDLEQRYDHLMKDLLPA</sequence>
<dbReference type="EMBL" id="REFR01000012">
    <property type="protein sequence ID" value="RMB05013.1"/>
    <property type="molecule type" value="Genomic_DNA"/>
</dbReference>
<dbReference type="GO" id="GO:0005975">
    <property type="term" value="P:carbohydrate metabolic process"/>
    <property type="evidence" value="ECO:0007669"/>
    <property type="project" value="InterPro"/>
</dbReference>
<evidence type="ECO:0000256" key="5">
    <source>
        <dbReference type="ARBA" id="ARBA00023295"/>
    </source>
</evidence>
<dbReference type="InParanoid" id="A0A3M0CP06"/>
<feature type="domain" description="Glycoside hydrolase family 3 N-terminal" evidence="6">
    <location>
        <begin position="23"/>
        <end position="298"/>
    </location>
</feature>
<dbReference type="InterPro" id="IPR001764">
    <property type="entry name" value="Glyco_hydro_3_N"/>
</dbReference>
<dbReference type="Pfam" id="PF00933">
    <property type="entry name" value="Glyco_hydro_3"/>
    <property type="match status" value="1"/>
</dbReference>
<evidence type="ECO:0000313" key="7">
    <source>
        <dbReference type="EMBL" id="RMB05013.1"/>
    </source>
</evidence>
<dbReference type="EC" id="3.2.1.52" evidence="3"/>
<evidence type="ECO:0000259" key="6">
    <source>
        <dbReference type="Pfam" id="PF00933"/>
    </source>
</evidence>
<evidence type="ECO:0000256" key="1">
    <source>
        <dbReference type="ARBA" id="ARBA00001231"/>
    </source>
</evidence>
<keyword evidence="8" id="KW-1185">Reference proteome</keyword>
<organism evidence="7 8">
    <name type="scientific">Eilatimonas milleporae</name>
    <dbReference type="NCBI Taxonomy" id="911205"/>
    <lineage>
        <taxon>Bacteria</taxon>
        <taxon>Pseudomonadati</taxon>
        <taxon>Pseudomonadota</taxon>
        <taxon>Alphaproteobacteria</taxon>
        <taxon>Kordiimonadales</taxon>
        <taxon>Kordiimonadaceae</taxon>
        <taxon>Eilatimonas</taxon>
    </lineage>
</organism>